<dbReference type="AlphaFoldDB" id="A0A9P8ZW91"/>
<dbReference type="RefSeq" id="XP_045956150.1">
    <property type="nucleotide sequence ID" value="XM_046098246.1"/>
</dbReference>
<gene>
    <name evidence="2" type="ORF">BKA67DRAFT_521092</name>
</gene>
<evidence type="ECO:0000313" key="3">
    <source>
        <dbReference type="Proteomes" id="UP000758603"/>
    </source>
</evidence>
<evidence type="ECO:0000313" key="2">
    <source>
        <dbReference type="EMBL" id="KAH6651872.1"/>
    </source>
</evidence>
<feature type="region of interest" description="Disordered" evidence="1">
    <location>
        <begin position="181"/>
        <end position="243"/>
    </location>
</feature>
<sequence length="494" mass="53492">MDSEPLASQASSHLPLEPVTGTTLFGLETTRRQGLSKKGTLKTGCTELDEQVLVDGFERGAVVGISAEEVDTGLLLGLQTVAYNLVFGPGGKAATRRAAIITHLAIPVILPMLRNVIKTQVQTKFGIGHTDVNAQVRQCLECISVSRVFDVEGLWEVLSELEEKPPAPTTEKEEIVHDLPVPAEPESSPLSSPPPSSPITELPPLRSSRVEEIEIQDSEDEGDLSSVPASPSTLEHKTLPAEEPELPIPTLAEPHHERLTYEESFTVPEIILVTHLSTLLNTLFTQRAKSSAHTTIQLLSSHLRYLSRSAGSLIMLLNTTSNTPATAVANPASTVPTTPGPPGKWSSERPLDPTLRSIFNQPPPSHVGYGAGSVALSRKNKPAFGLTFAQFLDLHLLCTRLPKTRADAANAHAPPAAPSSAATGKVRYVWIVEVLLDESGLWDGVGKRIDREQRWGAVEVKDGVRIVDAFEKKQERQHKTEMFRLAAGFGGRRV</sequence>
<evidence type="ECO:0000256" key="1">
    <source>
        <dbReference type="SAM" id="MobiDB-lite"/>
    </source>
</evidence>
<organism evidence="2 3">
    <name type="scientific">Truncatella angustata</name>
    <dbReference type="NCBI Taxonomy" id="152316"/>
    <lineage>
        <taxon>Eukaryota</taxon>
        <taxon>Fungi</taxon>
        <taxon>Dikarya</taxon>
        <taxon>Ascomycota</taxon>
        <taxon>Pezizomycotina</taxon>
        <taxon>Sordariomycetes</taxon>
        <taxon>Xylariomycetidae</taxon>
        <taxon>Amphisphaeriales</taxon>
        <taxon>Sporocadaceae</taxon>
        <taxon>Truncatella</taxon>
    </lineage>
</organism>
<feature type="compositionally biased region" description="Polar residues" evidence="1">
    <location>
        <begin position="327"/>
        <end position="337"/>
    </location>
</feature>
<accession>A0A9P8ZW91</accession>
<keyword evidence="3" id="KW-1185">Reference proteome</keyword>
<proteinExistence type="predicted"/>
<name>A0A9P8ZW91_9PEZI</name>
<dbReference type="GeneID" id="70127138"/>
<feature type="region of interest" description="Disordered" evidence="1">
    <location>
        <begin position="327"/>
        <end position="346"/>
    </location>
</feature>
<feature type="compositionally biased region" description="Low complexity" evidence="1">
    <location>
        <begin position="181"/>
        <end position="190"/>
    </location>
</feature>
<protein>
    <submittedName>
        <fullName evidence="2">Uncharacterized protein</fullName>
    </submittedName>
</protein>
<dbReference type="Proteomes" id="UP000758603">
    <property type="component" value="Unassembled WGS sequence"/>
</dbReference>
<dbReference type="OrthoDB" id="336321at2759"/>
<comment type="caution">
    <text evidence="2">The sequence shown here is derived from an EMBL/GenBank/DDBJ whole genome shotgun (WGS) entry which is preliminary data.</text>
</comment>
<feature type="compositionally biased region" description="Acidic residues" evidence="1">
    <location>
        <begin position="213"/>
        <end position="223"/>
    </location>
</feature>
<reference evidence="2" key="1">
    <citation type="journal article" date="2021" name="Nat. Commun.">
        <title>Genetic determinants of endophytism in the Arabidopsis root mycobiome.</title>
        <authorList>
            <person name="Mesny F."/>
            <person name="Miyauchi S."/>
            <person name="Thiergart T."/>
            <person name="Pickel B."/>
            <person name="Atanasova L."/>
            <person name="Karlsson M."/>
            <person name="Huettel B."/>
            <person name="Barry K.W."/>
            <person name="Haridas S."/>
            <person name="Chen C."/>
            <person name="Bauer D."/>
            <person name="Andreopoulos W."/>
            <person name="Pangilinan J."/>
            <person name="LaButti K."/>
            <person name="Riley R."/>
            <person name="Lipzen A."/>
            <person name="Clum A."/>
            <person name="Drula E."/>
            <person name="Henrissat B."/>
            <person name="Kohler A."/>
            <person name="Grigoriev I.V."/>
            <person name="Martin F.M."/>
            <person name="Hacquard S."/>
        </authorList>
    </citation>
    <scope>NUCLEOTIDE SEQUENCE</scope>
    <source>
        <strain evidence="2">MPI-SDFR-AT-0073</strain>
    </source>
</reference>
<dbReference type="EMBL" id="JAGPXC010000006">
    <property type="protein sequence ID" value="KAH6651872.1"/>
    <property type="molecule type" value="Genomic_DNA"/>
</dbReference>